<gene>
    <name evidence="5" type="ORF">LX32DRAFT_502493</name>
</gene>
<comment type="pathway">
    <text evidence="1">Secondary metabolite biosynthesis.</text>
</comment>
<reference evidence="5" key="1">
    <citation type="submission" date="2021-06" db="EMBL/GenBank/DDBJ databases">
        <title>Comparative genomics, transcriptomics and evolutionary studies reveal genomic signatures of adaptation to plant cell wall in hemibiotrophic fungi.</title>
        <authorList>
            <consortium name="DOE Joint Genome Institute"/>
            <person name="Baroncelli R."/>
            <person name="Diaz J.F."/>
            <person name="Benocci T."/>
            <person name="Peng M."/>
            <person name="Battaglia E."/>
            <person name="Haridas S."/>
            <person name="Andreopoulos W."/>
            <person name="Labutti K."/>
            <person name="Pangilinan J."/>
            <person name="Floch G.L."/>
            <person name="Makela M.R."/>
            <person name="Henrissat B."/>
            <person name="Grigoriev I.V."/>
            <person name="Crouch J.A."/>
            <person name="De Vries R.P."/>
            <person name="Sukno S.A."/>
            <person name="Thon M.R."/>
        </authorList>
    </citation>
    <scope>NUCLEOTIDE SEQUENCE</scope>
    <source>
        <strain evidence="5">MAFF235873</strain>
    </source>
</reference>
<feature type="non-terminal residue" evidence="5">
    <location>
        <position position="1"/>
    </location>
</feature>
<dbReference type="AlphaFoldDB" id="A0AAD9M0H7"/>
<accession>A0AAD9M0H7</accession>
<dbReference type="GO" id="GO:0016746">
    <property type="term" value="F:acyltransferase activity"/>
    <property type="evidence" value="ECO:0007669"/>
    <property type="project" value="UniProtKB-KW"/>
</dbReference>
<evidence type="ECO:0000256" key="1">
    <source>
        <dbReference type="ARBA" id="ARBA00005179"/>
    </source>
</evidence>
<proteinExistence type="inferred from homology"/>
<feature type="non-terminal residue" evidence="5">
    <location>
        <position position="470"/>
    </location>
</feature>
<sequence length="470" mass="52182">PKWRSTDTVFPVHAIDNTATLKAIVTSQALRFNDVLDGDLLYSSLTELVSTGNWKKLGGRFRLNSASDLELHVPAHFSDTVAAVSYTQARYLGNIDETEDAEILQSHVGKARVVEIPDSARRFLVGPHTAMSLEDYVTRDIPLINLHVINYADATLVTLTWPHALTDGMGYIGIVKNWCKVLAGSKNEVEDMGGLHEDPLTVVAADTGPDKEPFDLEHKQLRGFGLFLFSVRSLIAWVFTPRIHHRGIFIPGPLFAHVKQLVSEQQEALFKDDPTKKPFISNGDILCSWLVRLVCSETFTLSSRSVVLMSAVDIRSRLQKLFKPHTVYAQNLLTFSYTFVPLGDVLMAPLSLFARQIRQSLMRQTSEPQIYAAVRRNLWSIATTGRMPLYAAPDSVLVVLSNLAKVSWHNVFDFKPAVVTKGPHSKVDNVGLPVWQCGCSESKDSYAISIMLHGADLDGNYWAEATLPGP</sequence>
<keyword evidence="6" id="KW-1185">Reference proteome</keyword>
<keyword evidence="4" id="KW-0012">Acyltransferase</keyword>
<dbReference type="InterPro" id="IPR023213">
    <property type="entry name" value="CAT-like_dom_sf"/>
</dbReference>
<dbReference type="PANTHER" id="PTHR31896:SF69">
    <property type="entry name" value="FAMILY REGULATORY PROTEIN, PUTATIVE (AFU_ORTHOLOGUE AFUA_3G14730)-RELATED"/>
    <property type="match status" value="1"/>
</dbReference>
<comment type="similarity">
    <text evidence="2">Belongs to the plant acyltransferase family.</text>
</comment>
<dbReference type="Proteomes" id="UP001232148">
    <property type="component" value="Unassembled WGS sequence"/>
</dbReference>
<evidence type="ECO:0000256" key="2">
    <source>
        <dbReference type="ARBA" id="ARBA00009861"/>
    </source>
</evidence>
<comment type="caution">
    <text evidence="5">The sequence shown here is derived from an EMBL/GenBank/DDBJ whole genome shotgun (WGS) entry which is preliminary data.</text>
</comment>
<dbReference type="InterPro" id="IPR051283">
    <property type="entry name" value="Sec_Metabolite_Acyltrans"/>
</dbReference>
<dbReference type="PANTHER" id="PTHR31896">
    <property type="entry name" value="FAMILY REGULATORY PROTEIN, PUTATIVE (AFU_ORTHOLOGUE AFUA_3G14730)-RELATED"/>
    <property type="match status" value="1"/>
</dbReference>
<evidence type="ECO:0000256" key="3">
    <source>
        <dbReference type="ARBA" id="ARBA00022679"/>
    </source>
</evidence>
<evidence type="ECO:0000313" key="6">
    <source>
        <dbReference type="Proteomes" id="UP001232148"/>
    </source>
</evidence>
<dbReference type="Gene3D" id="3.30.559.10">
    <property type="entry name" value="Chloramphenicol acetyltransferase-like domain"/>
    <property type="match status" value="2"/>
</dbReference>
<organism evidence="5 6">
    <name type="scientific">Colletotrichum zoysiae</name>
    <dbReference type="NCBI Taxonomy" id="1216348"/>
    <lineage>
        <taxon>Eukaryota</taxon>
        <taxon>Fungi</taxon>
        <taxon>Dikarya</taxon>
        <taxon>Ascomycota</taxon>
        <taxon>Pezizomycotina</taxon>
        <taxon>Sordariomycetes</taxon>
        <taxon>Hypocreomycetidae</taxon>
        <taxon>Glomerellales</taxon>
        <taxon>Glomerellaceae</taxon>
        <taxon>Colletotrichum</taxon>
        <taxon>Colletotrichum graminicola species complex</taxon>
    </lineage>
</organism>
<protein>
    <recommendedName>
        <fullName evidence="7">BCL5p</fullName>
    </recommendedName>
</protein>
<keyword evidence="3" id="KW-0808">Transferase</keyword>
<evidence type="ECO:0008006" key="7">
    <source>
        <dbReference type="Google" id="ProtNLM"/>
    </source>
</evidence>
<dbReference type="Pfam" id="PF02458">
    <property type="entry name" value="Transferase"/>
    <property type="match status" value="1"/>
</dbReference>
<name>A0AAD9M0H7_9PEZI</name>
<dbReference type="EMBL" id="MU842949">
    <property type="protein sequence ID" value="KAK2024960.1"/>
    <property type="molecule type" value="Genomic_DNA"/>
</dbReference>
<evidence type="ECO:0000313" key="5">
    <source>
        <dbReference type="EMBL" id="KAK2024960.1"/>
    </source>
</evidence>
<evidence type="ECO:0000256" key="4">
    <source>
        <dbReference type="ARBA" id="ARBA00023315"/>
    </source>
</evidence>